<dbReference type="Pfam" id="PF13192">
    <property type="entry name" value="Thioredoxin_3"/>
    <property type="match status" value="1"/>
</dbReference>
<organism evidence="2 3">
    <name type="scientific">Mammaliicoccus lentus</name>
    <name type="common">Staphylococcus lentus</name>
    <dbReference type="NCBI Taxonomy" id="42858"/>
    <lineage>
        <taxon>Bacteria</taxon>
        <taxon>Bacillati</taxon>
        <taxon>Bacillota</taxon>
        <taxon>Bacilli</taxon>
        <taxon>Bacillales</taxon>
        <taxon>Staphylococcaceae</taxon>
        <taxon>Mammaliicoccus</taxon>
    </lineage>
</organism>
<dbReference type="InterPro" id="IPR012336">
    <property type="entry name" value="Thioredoxin-like_fold"/>
</dbReference>
<protein>
    <submittedName>
        <fullName evidence="2">Thioredoxin family protein</fullName>
    </submittedName>
</protein>
<dbReference type="EMBL" id="JAHLZN010000001">
    <property type="protein sequence ID" value="MBU6112527.1"/>
    <property type="molecule type" value="Genomic_DNA"/>
</dbReference>
<keyword evidence="3" id="KW-1185">Reference proteome</keyword>
<accession>A0ABS6GT49</accession>
<evidence type="ECO:0000313" key="2">
    <source>
        <dbReference type="EMBL" id="MBU6112527.1"/>
    </source>
</evidence>
<evidence type="ECO:0000259" key="1">
    <source>
        <dbReference type="Pfam" id="PF13192"/>
    </source>
</evidence>
<sequence length="79" mass="9123">MKNIHMIYMFSTTHCTKCPMVKEAFRNKNIEVTMVDPEDTPELAMKYIVMTVPTIVDTRDGKEDKYTGQEQCLGFVNTL</sequence>
<name>A0ABS6GT49_MAMLE</name>
<proteinExistence type="predicted"/>
<evidence type="ECO:0000313" key="3">
    <source>
        <dbReference type="Proteomes" id="UP000770161"/>
    </source>
</evidence>
<reference evidence="2 3" key="1">
    <citation type="submission" date="2021-06" db="EMBL/GenBank/DDBJ databases">
        <title>Staphylococcus lentus K169 genome sequencing.</title>
        <authorList>
            <person name="Sundareshan S."/>
            <person name="Akhila D.S."/>
            <person name="Prachi D."/>
            <person name="Sivakumar R."/>
            <person name="Rajendhran J."/>
            <person name="Isloor S."/>
            <person name="Hegde N.R."/>
        </authorList>
    </citation>
    <scope>NUCLEOTIDE SEQUENCE [LARGE SCALE GENOMIC DNA]</scope>
    <source>
        <strain evidence="2 3">K169</strain>
    </source>
</reference>
<gene>
    <name evidence="2" type="ORF">KQ656_01080</name>
</gene>
<dbReference type="Proteomes" id="UP000770161">
    <property type="component" value="Unassembled WGS sequence"/>
</dbReference>
<comment type="caution">
    <text evidence="2">The sequence shown here is derived from an EMBL/GenBank/DDBJ whole genome shotgun (WGS) entry which is preliminary data.</text>
</comment>
<dbReference type="RefSeq" id="WP_216683174.1">
    <property type="nucleotide sequence ID" value="NZ_JAHLZN010000001.1"/>
</dbReference>
<feature type="domain" description="Thioredoxin-like fold" evidence="1">
    <location>
        <begin position="12"/>
        <end position="56"/>
    </location>
</feature>